<dbReference type="AlphaFoldDB" id="A0A5J6N2G2"/>
<evidence type="ECO:0000313" key="2">
    <source>
        <dbReference type="Proteomes" id="UP000325797"/>
    </source>
</evidence>
<accession>A0A5J6N2G2</accession>
<dbReference type="Proteomes" id="UP000325797">
    <property type="component" value="Chromosome"/>
</dbReference>
<proteinExistence type="predicted"/>
<protein>
    <submittedName>
        <fullName evidence="1">Uncharacterized protein</fullName>
    </submittedName>
</protein>
<evidence type="ECO:0000313" key="1">
    <source>
        <dbReference type="EMBL" id="QEX23899.1"/>
    </source>
</evidence>
<dbReference type="RefSeq" id="WP_151119224.1">
    <property type="nucleotide sequence ID" value="NZ_CP042582.1"/>
</dbReference>
<reference evidence="1 2" key="1">
    <citation type="submission" date="2019-08" db="EMBL/GenBank/DDBJ databases">
        <title>Hyperibacter terrae gen. nov., sp. nov. and Hyperibacter viscosus sp. nov., two new members in the family Rhodospirillaceae isolated from the rhizosphere of Hypericum perforatum.</title>
        <authorList>
            <person name="Noviana Z."/>
        </authorList>
    </citation>
    <scope>NUCLEOTIDE SEQUENCE [LARGE SCALE GENOMIC DNA]</scope>
    <source>
        <strain evidence="1 2">R5959</strain>
    </source>
</reference>
<dbReference type="OrthoDB" id="8455601at2"/>
<organism evidence="1 2">
    <name type="scientific">Hypericibacter adhaerens</name>
    <dbReference type="NCBI Taxonomy" id="2602016"/>
    <lineage>
        <taxon>Bacteria</taxon>
        <taxon>Pseudomonadati</taxon>
        <taxon>Pseudomonadota</taxon>
        <taxon>Alphaproteobacteria</taxon>
        <taxon>Rhodospirillales</taxon>
        <taxon>Dongiaceae</taxon>
        <taxon>Hypericibacter</taxon>
    </lineage>
</organism>
<sequence length="98" mass="10187">MCCALAALLIAMVAACRGGFRAVVGWRPPVRWLALSSALAVFLVEGSALAAKHFDHYAARARAHDRSVLAEIWAQPICNGAGSTALAASSHAEVIGTD</sequence>
<dbReference type="KEGG" id="hadh:FRZ61_38380"/>
<name>A0A5J6N2G2_9PROT</name>
<dbReference type="EMBL" id="CP042582">
    <property type="protein sequence ID" value="QEX23899.1"/>
    <property type="molecule type" value="Genomic_DNA"/>
</dbReference>
<gene>
    <name evidence="1" type="ORF">FRZ61_38380</name>
</gene>
<keyword evidence="2" id="KW-1185">Reference proteome</keyword>